<evidence type="ECO:0008006" key="3">
    <source>
        <dbReference type="Google" id="ProtNLM"/>
    </source>
</evidence>
<gene>
    <name evidence="1" type="ORF">AUC71_02030</name>
</gene>
<sequence length="193" mass="21524">MSHAGLTLALLDRTAGRYAFMVDSSKTAWGSLGAPFTLRRKLGDQFHLVHVVRNPRAVCWSNAGGTRKRGGVVRFPSLRHLRTAFGWWSANLSCEVFGLLYPKQYQRERYEDIARSPAECLATLSAALPTQGGATPGAEVHGNRHQLRGNQSRYESIKPAEIREDARWKSAMPAGQQTLVAALTWPLRLRYGY</sequence>
<proteinExistence type="predicted"/>
<dbReference type="OrthoDB" id="7062607at2"/>
<dbReference type="SUPFAM" id="SSF52540">
    <property type="entry name" value="P-loop containing nucleoside triphosphate hydrolases"/>
    <property type="match status" value="1"/>
</dbReference>
<evidence type="ECO:0000313" key="1">
    <source>
        <dbReference type="EMBL" id="ODS02231.1"/>
    </source>
</evidence>
<dbReference type="AlphaFoldDB" id="A0A1E3W8Y1"/>
<evidence type="ECO:0000313" key="2">
    <source>
        <dbReference type="Proteomes" id="UP000095042"/>
    </source>
</evidence>
<comment type="caution">
    <text evidence="1">The sequence shown here is derived from an EMBL/GenBank/DDBJ whole genome shotgun (WGS) entry which is preliminary data.</text>
</comment>
<accession>A0A1E3W8Y1</accession>
<keyword evidence="2" id="KW-1185">Reference proteome</keyword>
<dbReference type="Proteomes" id="UP000095042">
    <property type="component" value="Unassembled WGS sequence"/>
</dbReference>
<reference evidence="1 2" key="1">
    <citation type="journal article" date="2016" name="Environ. Microbiol.">
        <title>New Methyloceanibacter diversity from North Sea sediments includes methanotroph containing solely the soluble methane monooxygenase.</title>
        <authorList>
            <person name="Vekeman B."/>
            <person name="Kerckhof F.M."/>
            <person name="Cremers G."/>
            <person name="de Vos P."/>
            <person name="Vandamme P."/>
            <person name="Boon N."/>
            <person name="Op den Camp H.J."/>
            <person name="Heylen K."/>
        </authorList>
    </citation>
    <scope>NUCLEOTIDE SEQUENCE [LARGE SCALE GENOMIC DNA]</scope>
    <source>
        <strain evidence="1 2">R-67177</strain>
    </source>
</reference>
<dbReference type="RefSeq" id="WP_069624587.1">
    <property type="nucleotide sequence ID" value="NZ_LPWD01000368.1"/>
</dbReference>
<protein>
    <recommendedName>
        <fullName evidence="3">Sulfotransferase domain-containing protein</fullName>
    </recommendedName>
</protein>
<dbReference type="Gene3D" id="3.40.50.300">
    <property type="entry name" value="P-loop containing nucleotide triphosphate hydrolases"/>
    <property type="match status" value="1"/>
</dbReference>
<dbReference type="EMBL" id="LPWD01000368">
    <property type="protein sequence ID" value="ODS02231.1"/>
    <property type="molecule type" value="Genomic_DNA"/>
</dbReference>
<dbReference type="InterPro" id="IPR027417">
    <property type="entry name" value="P-loop_NTPase"/>
</dbReference>
<name>A0A1E3W8Y1_9HYPH</name>
<organism evidence="1 2">
    <name type="scientific">Methyloceanibacter marginalis</name>
    <dbReference type="NCBI Taxonomy" id="1774971"/>
    <lineage>
        <taxon>Bacteria</taxon>
        <taxon>Pseudomonadati</taxon>
        <taxon>Pseudomonadota</taxon>
        <taxon>Alphaproteobacteria</taxon>
        <taxon>Hyphomicrobiales</taxon>
        <taxon>Hyphomicrobiaceae</taxon>
        <taxon>Methyloceanibacter</taxon>
    </lineage>
</organism>